<dbReference type="Proteomes" id="UP000694888">
    <property type="component" value="Unplaced"/>
</dbReference>
<feature type="domain" description="C2H2-type" evidence="9">
    <location>
        <begin position="79"/>
        <end position="106"/>
    </location>
</feature>
<dbReference type="InterPro" id="IPR036236">
    <property type="entry name" value="Znf_C2H2_sf"/>
</dbReference>
<dbReference type="SUPFAM" id="SSF57667">
    <property type="entry name" value="beta-beta-alpha zinc fingers"/>
    <property type="match status" value="2"/>
</dbReference>
<comment type="subcellular location">
    <subcellularLocation>
        <location evidence="1">Nucleus</location>
    </subcellularLocation>
</comment>
<dbReference type="PROSITE" id="PS50157">
    <property type="entry name" value="ZINC_FINGER_C2H2_2"/>
    <property type="match status" value="3"/>
</dbReference>
<gene>
    <name evidence="11" type="primary">LOC106012354</name>
</gene>
<evidence type="ECO:0000313" key="11">
    <source>
        <dbReference type="RefSeq" id="XP_012940548.1"/>
    </source>
</evidence>
<feature type="region of interest" description="Disordered" evidence="8">
    <location>
        <begin position="251"/>
        <end position="296"/>
    </location>
</feature>
<evidence type="ECO:0000256" key="1">
    <source>
        <dbReference type="ARBA" id="ARBA00004123"/>
    </source>
</evidence>
<evidence type="ECO:0000256" key="3">
    <source>
        <dbReference type="ARBA" id="ARBA00022737"/>
    </source>
</evidence>
<evidence type="ECO:0000256" key="5">
    <source>
        <dbReference type="ARBA" id="ARBA00022833"/>
    </source>
</evidence>
<feature type="domain" description="C2H2-type" evidence="9">
    <location>
        <begin position="23"/>
        <end position="50"/>
    </location>
</feature>
<feature type="domain" description="C2H2-type" evidence="9">
    <location>
        <begin position="51"/>
        <end position="78"/>
    </location>
</feature>
<dbReference type="Pfam" id="PF00096">
    <property type="entry name" value="zf-C2H2"/>
    <property type="match status" value="3"/>
</dbReference>
<evidence type="ECO:0000256" key="4">
    <source>
        <dbReference type="ARBA" id="ARBA00022771"/>
    </source>
</evidence>
<evidence type="ECO:0000256" key="8">
    <source>
        <dbReference type="SAM" id="MobiDB-lite"/>
    </source>
</evidence>
<dbReference type="InterPro" id="IPR013087">
    <property type="entry name" value="Znf_C2H2_type"/>
</dbReference>
<evidence type="ECO:0000256" key="6">
    <source>
        <dbReference type="ARBA" id="ARBA00023242"/>
    </source>
</evidence>
<feature type="compositionally biased region" description="Basic and acidic residues" evidence="8">
    <location>
        <begin position="274"/>
        <end position="286"/>
    </location>
</feature>
<sequence length="296" mass="32741">MSSLVTSSLQQRLAIRPDPGGPIMCKICGKMFSSQSSLSTHKRIHTGERPYRCSSCGKSFTQIGTLRTHERIHTGEKPYICKVCGHTFAQSGSYRMHERRHMTDTIQRCHICYATFTTWQDLQRHMASHPQVTQAILEFEEGNQGLMGHLDGSDMAGQLGDGSIGQLGHPDGDNPAHSLLQGLYPSPGQLPPFSSILPFRHHPGAPPAFPPSFPPGLGLLGTQSLPVTSHADLLTKHSFFNAMNMALGPQMKPDALSKLSPTYSPPQHPPHHPQHLDQQQHHHLDPLVKQQQHQQQ</sequence>
<dbReference type="GeneID" id="106012354"/>
<feature type="non-terminal residue" evidence="11">
    <location>
        <position position="296"/>
    </location>
</feature>
<accession>A0ABM1A4A2</accession>
<keyword evidence="3" id="KW-0677">Repeat</keyword>
<feature type="region of interest" description="Disordered" evidence="8">
    <location>
        <begin position="151"/>
        <end position="184"/>
    </location>
</feature>
<dbReference type="PANTHER" id="PTHR24394">
    <property type="entry name" value="ZINC FINGER PROTEIN"/>
    <property type="match status" value="1"/>
</dbReference>
<evidence type="ECO:0000256" key="2">
    <source>
        <dbReference type="ARBA" id="ARBA00022723"/>
    </source>
</evidence>
<dbReference type="PANTHER" id="PTHR24394:SF29">
    <property type="entry name" value="MYONEURIN"/>
    <property type="match status" value="1"/>
</dbReference>
<keyword evidence="2" id="KW-0479">Metal-binding</keyword>
<keyword evidence="10" id="KW-1185">Reference proteome</keyword>
<evidence type="ECO:0000313" key="10">
    <source>
        <dbReference type="Proteomes" id="UP000694888"/>
    </source>
</evidence>
<dbReference type="Gene3D" id="3.30.160.60">
    <property type="entry name" value="Classic Zinc Finger"/>
    <property type="match status" value="3"/>
</dbReference>
<keyword evidence="6" id="KW-0539">Nucleus</keyword>
<evidence type="ECO:0000256" key="7">
    <source>
        <dbReference type="PROSITE-ProRule" id="PRU00042"/>
    </source>
</evidence>
<organism evidence="10 11">
    <name type="scientific">Aplysia californica</name>
    <name type="common">California sea hare</name>
    <dbReference type="NCBI Taxonomy" id="6500"/>
    <lineage>
        <taxon>Eukaryota</taxon>
        <taxon>Metazoa</taxon>
        <taxon>Spiralia</taxon>
        <taxon>Lophotrochozoa</taxon>
        <taxon>Mollusca</taxon>
        <taxon>Gastropoda</taxon>
        <taxon>Heterobranchia</taxon>
        <taxon>Euthyneura</taxon>
        <taxon>Tectipleura</taxon>
        <taxon>Aplysiida</taxon>
        <taxon>Aplysioidea</taxon>
        <taxon>Aplysiidae</taxon>
        <taxon>Aplysia</taxon>
    </lineage>
</organism>
<keyword evidence="4 7" id="KW-0863">Zinc-finger</keyword>
<protein>
    <submittedName>
        <fullName evidence="11">Fez family zinc finger protein 1</fullName>
    </submittedName>
</protein>
<dbReference type="PROSITE" id="PS00028">
    <property type="entry name" value="ZINC_FINGER_C2H2_1"/>
    <property type="match status" value="4"/>
</dbReference>
<proteinExistence type="predicted"/>
<dbReference type="SMART" id="SM00355">
    <property type="entry name" value="ZnF_C2H2"/>
    <property type="match status" value="4"/>
</dbReference>
<evidence type="ECO:0000259" key="9">
    <source>
        <dbReference type="PROSITE" id="PS50157"/>
    </source>
</evidence>
<dbReference type="Pfam" id="PF13912">
    <property type="entry name" value="zf-C2H2_6"/>
    <property type="match status" value="1"/>
</dbReference>
<keyword evidence="5" id="KW-0862">Zinc</keyword>
<name>A0ABM1A4A2_APLCA</name>
<dbReference type="RefSeq" id="XP_012940548.1">
    <property type="nucleotide sequence ID" value="XM_013085094.1"/>
</dbReference>
<reference evidence="11" key="1">
    <citation type="submission" date="2025-08" db="UniProtKB">
        <authorList>
            <consortium name="RefSeq"/>
        </authorList>
    </citation>
    <scope>IDENTIFICATION</scope>
</reference>